<dbReference type="InterPro" id="IPR017831">
    <property type="entry name" value="Hopanoid-assoc_phosphoryl_HpnG"/>
</dbReference>
<accession>A0ABT5JF58</accession>
<protein>
    <submittedName>
        <fullName evidence="2">Phosphorylase</fullName>
    </submittedName>
</protein>
<dbReference type="EMBL" id="JAQQLI010000037">
    <property type="protein sequence ID" value="MDC7788123.1"/>
    <property type="molecule type" value="Genomic_DNA"/>
</dbReference>
<gene>
    <name evidence="2" type="ORF">PQJ73_20735</name>
</gene>
<dbReference type="PANTHER" id="PTHR46832">
    <property type="entry name" value="5'-METHYLTHIOADENOSINE/S-ADENOSYLHOMOCYSTEINE NUCLEOSIDASE"/>
    <property type="match status" value="1"/>
</dbReference>
<proteinExistence type="predicted"/>
<evidence type="ECO:0000259" key="1">
    <source>
        <dbReference type="Pfam" id="PF01048"/>
    </source>
</evidence>
<dbReference type="Pfam" id="PF01048">
    <property type="entry name" value="PNP_UDP_1"/>
    <property type="match status" value="1"/>
</dbReference>
<name>A0ABT5JF58_RHOTP</name>
<dbReference type="Proteomes" id="UP001165652">
    <property type="component" value="Unassembled WGS sequence"/>
</dbReference>
<dbReference type="CDD" id="cd17768">
    <property type="entry name" value="adenosylhopane_nucleosidase_HpnG-like"/>
    <property type="match status" value="1"/>
</dbReference>
<dbReference type="Gene3D" id="3.40.50.1580">
    <property type="entry name" value="Nucleoside phosphorylase domain"/>
    <property type="match status" value="1"/>
</dbReference>
<dbReference type="SUPFAM" id="SSF53167">
    <property type="entry name" value="Purine and uridine phosphorylases"/>
    <property type="match status" value="1"/>
</dbReference>
<dbReference type="InterPro" id="IPR000845">
    <property type="entry name" value="Nucleoside_phosphorylase_d"/>
</dbReference>
<dbReference type="RefSeq" id="WP_272778961.1">
    <property type="nucleotide sequence ID" value="NZ_JAQQLI010000037.1"/>
</dbReference>
<dbReference type="InterPro" id="IPR035994">
    <property type="entry name" value="Nucleoside_phosphorylase_sf"/>
</dbReference>
<reference evidence="2" key="1">
    <citation type="journal article" date="2023" name="Microbiol Resour">
        <title>Genome Sequences of Rhodoplanes serenus and Two Thermotolerant Strains, Rhodoplanes tepidamans and 'Rhodoplanes cryptolactis,' Further Refine the Genus.</title>
        <authorList>
            <person name="Rayyan A.A."/>
            <person name="Kyndt J.A."/>
        </authorList>
    </citation>
    <scope>NUCLEOTIDE SEQUENCE</scope>
    <source>
        <strain evidence="2">DSM 9987</strain>
    </source>
</reference>
<keyword evidence="3" id="KW-1185">Reference proteome</keyword>
<comment type="caution">
    <text evidence="2">The sequence shown here is derived from an EMBL/GenBank/DDBJ whole genome shotgun (WGS) entry which is preliminary data.</text>
</comment>
<reference evidence="2" key="2">
    <citation type="submission" date="2023-02" db="EMBL/GenBank/DDBJ databases">
        <authorList>
            <person name="Rayyan A."/>
            <person name="Meyer T."/>
            <person name="Kyndt J.A."/>
        </authorList>
    </citation>
    <scope>NUCLEOTIDE SEQUENCE</scope>
    <source>
        <strain evidence="2">DSM 9987</strain>
    </source>
</reference>
<sequence length="228" mass="23269">MIVVVGLAFEAKIVADAGMRVICSGDGRNLAASLTRAIDEKCGGLISFGVAGGLHPDLEPGTCVVASEILSGTQRFATDATWSRKLAGTIPDAVCGAIAGVPKPVSHTEAKRALHASTGALAVDMESHIVAEIGAAHGLPVAAIRVITDPADRALPKAALAAMRPNGTTDILAMVKQVMRQPKELPALMRTALDARAARATLVRGRRLLGPGLGLADFAGPATPSFSG</sequence>
<organism evidence="2 3">
    <name type="scientific">Rhodoplanes tepidamans</name>
    <name type="common">Rhodoplanes cryptolactis</name>
    <dbReference type="NCBI Taxonomy" id="200616"/>
    <lineage>
        <taxon>Bacteria</taxon>
        <taxon>Pseudomonadati</taxon>
        <taxon>Pseudomonadota</taxon>
        <taxon>Alphaproteobacteria</taxon>
        <taxon>Hyphomicrobiales</taxon>
        <taxon>Nitrobacteraceae</taxon>
        <taxon>Rhodoplanes</taxon>
    </lineage>
</organism>
<evidence type="ECO:0000313" key="2">
    <source>
        <dbReference type="EMBL" id="MDC7788123.1"/>
    </source>
</evidence>
<feature type="domain" description="Nucleoside phosphorylase" evidence="1">
    <location>
        <begin position="20"/>
        <end position="155"/>
    </location>
</feature>
<evidence type="ECO:0000313" key="3">
    <source>
        <dbReference type="Proteomes" id="UP001165652"/>
    </source>
</evidence>
<dbReference type="NCBIfam" id="NF005476">
    <property type="entry name" value="PRK07077.1"/>
    <property type="match status" value="1"/>
</dbReference>
<dbReference type="NCBIfam" id="TIGR03468">
    <property type="entry name" value="HpnG"/>
    <property type="match status" value="1"/>
</dbReference>
<dbReference type="PANTHER" id="PTHR46832:SF1">
    <property type="entry name" value="5'-METHYLTHIOADENOSINE_S-ADENOSYLHOMOCYSTEINE NUCLEOSIDASE"/>
    <property type="match status" value="1"/>
</dbReference>